<feature type="region of interest" description="Disordered" evidence="1">
    <location>
        <begin position="165"/>
        <end position="191"/>
    </location>
</feature>
<dbReference type="VEuPathDB" id="AmoebaDB:NfTy_093860"/>
<keyword evidence="3" id="KW-1185">Reference proteome</keyword>
<proteinExistence type="predicted"/>
<dbReference type="VEuPathDB" id="AmoebaDB:FDP41_008364"/>
<comment type="caution">
    <text evidence="2">The sequence shown here is derived from an EMBL/GenBank/DDBJ whole genome shotgun (WGS) entry which is preliminary data.</text>
</comment>
<dbReference type="VEuPathDB" id="AmoebaDB:NF0034020"/>
<dbReference type="SMR" id="A0A6A5B5Q4"/>
<name>A0A6A5B5Q4_NAEFO</name>
<dbReference type="GeneID" id="68115582"/>
<dbReference type="AlphaFoldDB" id="A0A6A5B5Q4"/>
<accession>A0A6A5B5Q4</accession>
<dbReference type="Proteomes" id="UP000444721">
    <property type="component" value="Unassembled WGS sequence"/>
</dbReference>
<evidence type="ECO:0000256" key="1">
    <source>
        <dbReference type="SAM" id="MobiDB-lite"/>
    </source>
</evidence>
<sequence>MPQRQQTMNDFQHILKEMIVACANNNPDAFLSSYKQLLTIQQQQQLYCTSSTCPSVVNHSPDHSPPLATSTNSSSDCSNSSLIEGEDSSTTLSKESLKKINPKANKKKKNKVPKRYTQLRKQLRDCDHFSDYYFVFNSETTAIPKKLKINNSSIKRSNKVIEEYSPIEEESSQSNSSSNESRKRKQRKVSSDSYLPALTEVSSTTIAPLDTTQEVVPNVSTTVCNDTNATCQPEIFEDQFQELVSSWMTVQQFMNSSQPDQQVSVSDFSELPSDVNDLDTSLFVADFQDMPQSNTFCSFNLFPEDFL</sequence>
<dbReference type="RefSeq" id="XP_044557870.1">
    <property type="nucleotide sequence ID" value="XM_044712209.1"/>
</dbReference>
<feature type="compositionally biased region" description="Low complexity" evidence="1">
    <location>
        <begin position="69"/>
        <end position="81"/>
    </location>
</feature>
<dbReference type="OrthoDB" id="10633417at2759"/>
<gene>
    <name evidence="2" type="ORF">FDP41_008364</name>
</gene>
<evidence type="ECO:0000313" key="2">
    <source>
        <dbReference type="EMBL" id="KAF0973157.1"/>
    </source>
</evidence>
<protein>
    <submittedName>
        <fullName evidence="2">Uncharacterized protein</fullName>
    </submittedName>
</protein>
<evidence type="ECO:0000313" key="3">
    <source>
        <dbReference type="Proteomes" id="UP000444721"/>
    </source>
</evidence>
<feature type="compositionally biased region" description="Basic residues" evidence="1">
    <location>
        <begin position="100"/>
        <end position="117"/>
    </location>
</feature>
<organism evidence="2 3">
    <name type="scientific">Naegleria fowleri</name>
    <name type="common">Brain eating amoeba</name>
    <dbReference type="NCBI Taxonomy" id="5763"/>
    <lineage>
        <taxon>Eukaryota</taxon>
        <taxon>Discoba</taxon>
        <taxon>Heterolobosea</taxon>
        <taxon>Tetramitia</taxon>
        <taxon>Eutetramitia</taxon>
        <taxon>Vahlkampfiidae</taxon>
        <taxon>Naegleria</taxon>
    </lineage>
</organism>
<feature type="region of interest" description="Disordered" evidence="1">
    <location>
        <begin position="58"/>
        <end position="117"/>
    </location>
</feature>
<dbReference type="EMBL" id="VFQX01000061">
    <property type="protein sequence ID" value="KAF0973157.1"/>
    <property type="molecule type" value="Genomic_DNA"/>
</dbReference>
<reference evidence="2 3" key="1">
    <citation type="journal article" date="2019" name="Sci. Rep.">
        <title>Nanopore sequencing improves the draft genome of the human pathogenic amoeba Naegleria fowleri.</title>
        <authorList>
            <person name="Liechti N."/>
            <person name="Schurch N."/>
            <person name="Bruggmann R."/>
            <person name="Wittwer M."/>
        </authorList>
    </citation>
    <scope>NUCLEOTIDE SEQUENCE [LARGE SCALE GENOMIC DNA]</scope>
    <source>
        <strain evidence="2 3">ATCC 30894</strain>
    </source>
</reference>